<name>G8YQ58_PICSO</name>
<accession>G8YQ58</accession>
<gene>
    <name evidence="1" type="primary">Piso0_000822</name>
    <name evidence="1" type="ORF">GNLVRS01_PISO0D04887g</name>
</gene>
<dbReference type="OMA" id="DNEMPND"/>
<dbReference type="eggNOG" id="ENOG502RPID">
    <property type="taxonomic scope" value="Eukaryota"/>
</dbReference>
<organism evidence="1 2">
    <name type="scientific">Pichia sorbitophila (strain ATCC MYA-4447 / BCRC 22081 / CBS 7064 / NBRC 10061 / NRRL Y-12695)</name>
    <name type="common">Hybrid yeast</name>
    <dbReference type="NCBI Taxonomy" id="559304"/>
    <lineage>
        <taxon>Eukaryota</taxon>
        <taxon>Fungi</taxon>
        <taxon>Dikarya</taxon>
        <taxon>Ascomycota</taxon>
        <taxon>Saccharomycotina</taxon>
        <taxon>Pichiomycetes</taxon>
        <taxon>Debaryomycetaceae</taxon>
        <taxon>Millerozyma</taxon>
    </lineage>
</organism>
<dbReference type="EMBL" id="FO082056">
    <property type="protein sequence ID" value="CCE78793.1"/>
    <property type="molecule type" value="Genomic_DNA"/>
</dbReference>
<dbReference type="OrthoDB" id="3991133at2759"/>
<reference evidence="1 2" key="1">
    <citation type="journal article" date="2012" name="G3 (Bethesda)">
        <title>Pichia sorbitophila, an interspecies yeast hybrid reveals early steps of genome resolution following polyploidization.</title>
        <authorList>
            <person name="Leh Louis V."/>
            <person name="Despons L."/>
            <person name="Friedrich A."/>
            <person name="Martin T."/>
            <person name="Durrens P."/>
            <person name="Casaregola S."/>
            <person name="Neuveglise C."/>
            <person name="Fairhead C."/>
            <person name="Marck C."/>
            <person name="Cruz J.A."/>
            <person name="Straub M.L."/>
            <person name="Kugler V."/>
            <person name="Sacerdot C."/>
            <person name="Uzunov Z."/>
            <person name="Thierry A."/>
            <person name="Weiss S."/>
            <person name="Bleykasten C."/>
            <person name="De Montigny J."/>
            <person name="Jacques N."/>
            <person name="Jung P."/>
            <person name="Lemaire M."/>
            <person name="Mallet S."/>
            <person name="Morel G."/>
            <person name="Richard G.F."/>
            <person name="Sarkar A."/>
            <person name="Savel G."/>
            <person name="Schacherer J."/>
            <person name="Seret M.L."/>
            <person name="Talla E."/>
            <person name="Samson G."/>
            <person name="Jubin C."/>
            <person name="Poulain J."/>
            <person name="Vacherie B."/>
            <person name="Barbe V."/>
            <person name="Pelletier E."/>
            <person name="Sherman D.J."/>
            <person name="Westhof E."/>
            <person name="Weissenbach J."/>
            <person name="Baret P.V."/>
            <person name="Wincker P."/>
            <person name="Gaillardin C."/>
            <person name="Dujon B."/>
            <person name="Souciet J.L."/>
        </authorList>
    </citation>
    <scope>NUCLEOTIDE SEQUENCE [LARGE SCALE GENOMIC DNA]</scope>
    <source>
        <strain evidence="2">ATCC MYA-4447 / BCRC 22081 / CBS 7064 / NBRC 10061 / NRRL Y-12695</strain>
    </source>
</reference>
<keyword evidence="2" id="KW-1185">Reference proteome</keyword>
<evidence type="ECO:0000313" key="2">
    <source>
        <dbReference type="Proteomes" id="UP000005222"/>
    </source>
</evidence>
<dbReference type="FunCoup" id="G8YQ58">
    <property type="interactions" value="42"/>
</dbReference>
<sequence length="216" mass="25696">MNLLGKAIVKDGRLVLNKPVTSLIDPGTLKDYTGSRSQVMSLYKRFFRLRNMVDSKIYHRDTYQRIIRRRFTRDDFQVRRKVVLGAEQPLTNTEYVNRILNTLAFVFNSTVEPDDETSNTRAKPALYFKDLERPERFEKRIFQTIMRMDQQKPDSLKYDRHYSWFREVEDAYRNIPDQASAKTYRSCFSKVDPNYIGFRDYELTVMSLNEQLGLCL</sequence>
<dbReference type="Proteomes" id="UP000005222">
    <property type="component" value="Chromosome D"/>
</dbReference>
<evidence type="ECO:0000313" key="1">
    <source>
        <dbReference type="EMBL" id="CCE78793.1"/>
    </source>
</evidence>
<protein>
    <submittedName>
        <fullName evidence="1">Piso0_000822 protein</fullName>
    </submittedName>
</protein>
<dbReference type="AlphaFoldDB" id="G8YQ58"/>
<dbReference type="InParanoid" id="G8YQ58"/>
<proteinExistence type="predicted"/>
<dbReference type="HOGENOM" id="CLU_109474_0_0_1"/>